<keyword evidence="4 8" id="KW-0521">NADP</keyword>
<feature type="binding site" evidence="8">
    <location>
        <begin position="116"/>
        <end position="118"/>
    </location>
    <ligand>
        <name>substrate</name>
    </ligand>
</feature>
<evidence type="ECO:0000259" key="9">
    <source>
        <dbReference type="Pfam" id="PF00745"/>
    </source>
</evidence>
<dbReference type="SUPFAM" id="SSF51735">
    <property type="entry name" value="NAD(P)-binding Rossmann-fold domains"/>
    <property type="match status" value="1"/>
</dbReference>
<keyword evidence="13" id="KW-1185">Reference proteome</keyword>
<comment type="caution">
    <text evidence="12">The sequence shown here is derived from an EMBL/GenBank/DDBJ whole genome shotgun (WGS) entry which is preliminary data.</text>
</comment>
<feature type="binding site" evidence="8">
    <location>
        <begin position="46"/>
        <end position="49"/>
    </location>
    <ligand>
        <name>substrate</name>
    </ligand>
</feature>
<organism evidence="12 13">
    <name type="scientific">Cryobacterium sinapicolor</name>
    <dbReference type="NCBI Taxonomy" id="1259236"/>
    <lineage>
        <taxon>Bacteria</taxon>
        <taxon>Bacillati</taxon>
        <taxon>Actinomycetota</taxon>
        <taxon>Actinomycetes</taxon>
        <taxon>Micrococcales</taxon>
        <taxon>Microbacteriaceae</taxon>
        <taxon>Cryobacterium</taxon>
    </lineage>
</organism>
<evidence type="ECO:0000259" key="10">
    <source>
        <dbReference type="Pfam" id="PF01488"/>
    </source>
</evidence>
<feature type="domain" description="Tetrapyrrole biosynthesis glutamyl-tRNA reductase dimerisation" evidence="9">
    <location>
        <begin position="340"/>
        <end position="432"/>
    </location>
</feature>
<feature type="domain" description="Quinate/shikimate 5-dehydrogenase/glutamyl-tRNA reductase" evidence="10">
    <location>
        <begin position="173"/>
        <end position="265"/>
    </location>
</feature>
<dbReference type="PANTHER" id="PTHR43013:SF1">
    <property type="entry name" value="GLUTAMYL-TRNA REDUCTASE"/>
    <property type="match status" value="1"/>
</dbReference>
<comment type="catalytic activity">
    <reaction evidence="7 8">
        <text>(S)-4-amino-5-oxopentanoate + tRNA(Glu) + NADP(+) = L-glutamyl-tRNA(Glu) + NADPH + H(+)</text>
        <dbReference type="Rhea" id="RHEA:12344"/>
        <dbReference type="Rhea" id="RHEA-COMP:9663"/>
        <dbReference type="Rhea" id="RHEA-COMP:9680"/>
        <dbReference type="ChEBI" id="CHEBI:15378"/>
        <dbReference type="ChEBI" id="CHEBI:57501"/>
        <dbReference type="ChEBI" id="CHEBI:57783"/>
        <dbReference type="ChEBI" id="CHEBI:58349"/>
        <dbReference type="ChEBI" id="CHEBI:78442"/>
        <dbReference type="ChEBI" id="CHEBI:78520"/>
        <dbReference type="EC" id="1.2.1.70"/>
    </reaction>
</comment>
<dbReference type="Pfam" id="PF00745">
    <property type="entry name" value="GlutR_dimer"/>
    <property type="match status" value="1"/>
</dbReference>
<evidence type="ECO:0000256" key="2">
    <source>
        <dbReference type="ARBA" id="ARBA00005916"/>
    </source>
</evidence>
<comment type="domain">
    <text evidence="8">Possesses an unusual extended V-shaped dimeric structure with each monomer consisting of three distinct domains arranged along a curved 'spinal' alpha-helix. The N-terminal catalytic domain specifically recognizes the glutamate moiety of the substrate. The second domain is the NADPH-binding domain, and the third C-terminal domain is responsible for dimerization.</text>
</comment>
<dbReference type="EMBL" id="SOGQ01000020">
    <property type="protein sequence ID" value="TFD02916.1"/>
    <property type="molecule type" value="Genomic_DNA"/>
</dbReference>
<dbReference type="PROSITE" id="PS00747">
    <property type="entry name" value="GLUTR"/>
    <property type="match status" value="1"/>
</dbReference>
<dbReference type="Pfam" id="PF05201">
    <property type="entry name" value="GlutR_N"/>
    <property type="match status" value="1"/>
</dbReference>
<feature type="binding site" evidence="8">
    <location>
        <position position="111"/>
    </location>
    <ligand>
        <name>substrate</name>
    </ligand>
</feature>
<dbReference type="InterPro" id="IPR000343">
    <property type="entry name" value="4pyrrol_synth_GluRdtase"/>
</dbReference>
<keyword evidence="5 8" id="KW-0560">Oxidoreductase</keyword>
<keyword evidence="6 8" id="KW-0627">Porphyrin biosynthesis</keyword>
<dbReference type="PIRSF" id="PIRSF000445">
    <property type="entry name" value="4pyrrol_synth_GluRdtase"/>
    <property type="match status" value="1"/>
</dbReference>
<dbReference type="InterPro" id="IPR015896">
    <property type="entry name" value="4pyrrol_synth_GluRdtase_dimer"/>
</dbReference>
<dbReference type="InterPro" id="IPR006151">
    <property type="entry name" value="Shikm_DH/Glu-tRNA_Rdtase"/>
</dbReference>
<dbReference type="Gene3D" id="3.30.460.30">
    <property type="entry name" value="Glutamyl-tRNA reductase, N-terminal domain"/>
    <property type="match status" value="1"/>
</dbReference>
<evidence type="ECO:0000256" key="3">
    <source>
        <dbReference type="ARBA" id="ARBA00012970"/>
    </source>
</evidence>
<dbReference type="HAMAP" id="MF_00087">
    <property type="entry name" value="Glu_tRNA_reductase"/>
    <property type="match status" value="1"/>
</dbReference>
<feature type="active site" description="Nucleophile" evidence="8">
    <location>
        <position position="47"/>
    </location>
</feature>
<evidence type="ECO:0000256" key="8">
    <source>
        <dbReference type="HAMAP-Rule" id="MF_00087"/>
    </source>
</evidence>
<dbReference type="Pfam" id="PF01488">
    <property type="entry name" value="Shikimate_DH"/>
    <property type="match status" value="1"/>
</dbReference>
<dbReference type="NCBIfam" id="NF000750">
    <property type="entry name" value="PRK00045.3-4"/>
    <property type="match status" value="1"/>
</dbReference>
<comment type="function">
    <text evidence="8">Catalyzes the NADPH-dependent reduction of glutamyl-tRNA(Glu) to glutamate 1-semialdehyde (GSA).</text>
</comment>
<gene>
    <name evidence="8" type="primary">hemA</name>
    <name evidence="12" type="ORF">E3T28_04775</name>
</gene>
<dbReference type="SUPFAM" id="SSF69075">
    <property type="entry name" value="Glutamyl tRNA-reductase dimerization domain"/>
    <property type="match status" value="1"/>
</dbReference>
<comment type="miscellaneous">
    <text evidence="8">During catalysis, the active site Cys acts as a nucleophile attacking the alpha-carbonyl group of tRNA-bound glutamate with the formation of a thioester intermediate between enzyme and glutamate, and the concomitant release of tRNA(Glu). The thioester intermediate is finally reduced by direct hydride transfer from NADPH, to form the product GSA.</text>
</comment>
<evidence type="ECO:0000256" key="5">
    <source>
        <dbReference type="ARBA" id="ARBA00023002"/>
    </source>
</evidence>
<comment type="similarity">
    <text evidence="2 8">Belongs to the glutamyl-tRNA reductase family.</text>
</comment>
<dbReference type="InterPro" id="IPR015895">
    <property type="entry name" value="4pyrrol_synth_GluRdtase_N"/>
</dbReference>
<sequence length="454" mass="47613">MLICLSASHKNSSFDVLEKLSVGANDTAGGILGRHPTLVGAVVVATCNRFEAYLDLDEPVGSSPLQAVHAAIDGVSASSGVAVDVLRNTLDLVHGSGVAEHLFAVTSGLESVVVGEGEIAGQVRRSLEQARLARTTSPELERLFQRASQTSRGVKNRTGIGAAGRSLVRLALELAESRITDWAQTRVLLVGTGRYAGASLAALRDLGAENVRVYSPSGRAAKFATSHQITPVAEAEFAIEAAEADLILTCTTADTHVIDAALLHSGLALSLQLPATEALMLPSCPVTDAPSEIPRRLIIDLGLPRNVDPDVTDLAGVELLDLETIRIHAPLEELNATSDARLLVGRAARKFSAVAEEQSLAPAVVALRSYIFDLLDGEIERARNRGDNSEQTEAALRHLAGVLLHTPMVRSRELARAGEQAAFLTGLDALFGVQVQLPAAGSADTVADIGPAAS</sequence>
<evidence type="ECO:0000313" key="13">
    <source>
        <dbReference type="Proteomes" id="UP000297853"/>
    </source>
</evidence>
<evidence type="ECO:0000313" key="12">
    <source>
        <dbReference type="EMBL" id="TFD02916.1"/>
    </source>
</evidence>
<evidence type="ECO:0000256" key="1">
    <source>
        <dbReference type="ARBA" id="ARBA00005059"/>
    </source>
</evidence>
<feature type="domain" description="Glutamyl-tRNA reductase N-terminal" evidence="11">
    <location>
        <begin position="6"/>
        <end position="158"/>
    </location>
</feature>
<feature type="binding site" evidence="8">
    <location>
        <position position="122"/>
    </location>
    <ligand>
        <name>substrate</name>
    </ligand>
</feature>
<dbReference type="InterPro" id="IPR036291">
    <property type="entry name" value="NAD(P)-bd_dom_sf"/>
</dbReference>
<dbReference type="Proteomes" id="UP000297853">
    <property type="component" value="Unassembled WGS sequence"/>
</dbReference>
<evidence type="ECO:0000256" key="4">
    <source>
        <dbReference type="ARBA" id="ARBA00022857"/>
    </source>
</evidence>
<dbReference type="Gene3D" id="3.40.50.720">
    <property type="entry name" value="NAD(P)-binding Rossmann-like Domain"/>
    <property type="match status" value="1"/>
</dbReference>
<name>A0ABY2JCS4_9MICO</name>
<evidence type="ECO:0000259" key="11">
    <source>
        <dbReference type="Pfam" id="PF05201"/>
    </source>
</evidence>
<protein>
    <recommendedName>
        <fullName evidence="3 8">Glutamyl-tRNA reductase</fullName>
        <shortName evidence="8">GluTR</shortName>
        <ecNumber evidence="3 8">1.2.1.70</ecNumber>
    </recommendedName>
</protein>
<dbReference type="GO" id="GO:0008883">
    <property type="term" value="F:glutamyl-tRNA reductase activity"/>
    <property type="evidence" value="ECO:0007669"/>
    <property type="project" value="UniProtKB-EC"/>
</dbReference>
<reference evidence="12 13" key="1">
    <citation type="submission" date="2019-03" db="EMBL/GenBank/DDBJ databases">
        <title>Genomics of glacier-inhabiting Cryobacterium strains.</title>
        <authorList>
            <person name="Liu Q."/>
            <person name="Xin Y.-H."/>
        </authorList>
    </citation>
    <scope>NUCLEOTIDE SEQUENCE [LARGE SCALE GENOMIC DNA]</scope>
    <source>
        <strain evidence="12 13">TMT1-23-1</strain>
    </source>
</reference>
<feature type="site" description="Important for activity" evidence="8">
    <location>
        <position position="101"/>
    </location>
</feature>
<dbReference type="EC" id="1.2.1.70" evidence="3 8"/>
<dbReference type="InterPro" id="IPR036453">
    <property type="entry name" value="GluRdtase_dimer_dom_sf"/>
</dbReference>
<dbReference type="SUPFAM" id="SSF69742">
    <property type="entry name" value="Glutamyl tRNA-reductase catalytic, N-terminal domain"/>
    <property type="match status" value="1"/>
</dbReference>
<comment type="subunit">
    <text evidence="8">Homodimer.</text>
</comment>
<dbReference type="InterPro" id="IPR018214">
    <property type="entry name" value="GluRdtase_CS"/>
</dbReference>
<evidence type="ECO:0000256" key="6">
    <source>
        <dbReference type="ARBA" id="ARBA00023244"/>
    </source>
</evidence>
<dbReference type="PANTHER" id="PTHR43013">
    <property type="entry name" value="GLUTAMYL-TRNA REDUCTASE"/>
    <property type="match status" value="1"/>
</dbReference>
<feature type="binding site" evidence="8">
    <location>
        <begin position="191"/>
        <end position="196"/>
    </location>
    <ligand>
        <name>NADP(+)</name>
        <dbReference type="ChEBI" id="CHEBI:58349"/>
    </ligand>
</feature>
<dbReference type="InterPro" id="IPR036343">
    <property type="entry name" value="GluRdtase_N_sf"/>
</dbReference>
<proteinExistence type="inferred from homology"/>
<accession>A0ABY2JCS4</accession>
<comment type="pathway">
    <text evidence="1 8">Porphyrin-containing compound metabolism; protoporphyrin-IX biosynthesis; 5-aminolevulinate from L-glutamyl-tRNA(Glu): step 1/2.</text>
</comment>
<dbReference type="RefSeq" id="WP_134428446.1">
    <property type="nucleotide sequence ID" value="NZ_SOGQ01000020.1"/>
</dbReference>
<evidence type="ECO:0000256" key="7">
    <source>
        <dbReference type="ARBA" id="ARBA00047464"/>
    </source>
</evidence>